<dbReference type="PANTHER" id="PTHR32009:SF155">
    <property type="entry name" value="DISEASE RESISTANCE PROTEIN (TIR-NBS-LRR CLASS)"/>
    <property type="match status" value="1"/>
</dbReference>
<evidence type="ECO:0000256" key="1">
    <source>
        <dbReference type="ARBA" id="ARBA00023027"/>
    </source>
</evidence>
<dbReference type="AlphaFoldDB" id="A0A200QPP9"/>
<organism evidence="3 4">
    <name type="scientific">Macleaya cordata</name>
    <name type="common">Five-seeded plume-poppy</name>
    <name type="synonym">Bocconia cordata</name>
    <dbReference type="NCBI Taxonomy" id="56857"/>
    <lineage>
        <taxon>Eukaryota</taxon>
        <taxon>Viridiplantae</taxon>
        <taxon>Streptophyta</taxon>
        <taxon>Embryophyta</taxon>
        <taxon>Tracheophyta</taxon>
        <taxon>Spermatophyta</taxon>
        <taxon>Magnoliopsida</taxon>
        <taxon>Ranunculales</taxon>
        <taxon>Papaveraceae</taxon>
        <taxon>Papaveroideae</taxon>
        <taxon>Macleaya</taxon>
    </lineage>
</organism>
<sequence>MERNWDVFLSYRRKDIPQEFVKRLYNEFSAKKIRAFRDDDEGLHLQKGENDKICPSLTVHIKYSAASIVFFSEKYVTSRRCLEELDQILVSGRLLLPVFYNVQPTDVRHQTGPLQLG</sequence>
<feature type="domain" description="TIR" evidence="2">
    <location>
        <begin position="3"/>
        <end position="117"/>
    </location>
</feature>
<dbReference type="SUPFAM" id="SSF52200">
    <property type="entry name" value="Toll/Interleukin receptor TIR domain"/>
    <property type="match status" value="1"/>
</dbReference>
<dbReference type="Proteomes" id="UP000195402">
    <property type="component" value="Unassembled WGS sequence"/>
</dbReference>
<dbReference type="InterPro" id="IPR000157">
    <property type="entry name" value="TIR_dom"/>
</dbReference>
<dbReference type="SMART" id="SM00255">
    <property type="entry name" value="TIR"/>
    <property type="match status" value="1"/>
</dbReference>
<keyword evidence="4" id="KW-1185">Reference proteome</keyword>
<comment type="caution">
    <text evidence="3">The sequence shown here is derived from an EMBL/GenBank/DDBJ whole genome shotgun (WGS) entry which is preliminary data.</text>
</comment>
<evidence type="ECO:0000259" key="2">
    <source>
        <dbReference type="PROSITE" id="PS50104"/>
    </source>
</evidence>
<evidence type="ECO:0000313" key="3">
    <source>
        <dbReference type="EMBL" id="OVA12446.1"/>
    </source>
</evidence>
<dbReference type="GO" id="GO:0007165">
    <property type="term" value="P:signal transduction"/>
    <property type="evidence" value="ECO:0007669"/>
    <property type="project" value="InterPro"/>
</dbReference>
<dbReference type="OMA" id="VIILECR"/>
<dbReference type="Pfam" id="PF01582">
    <property type="entry name" value="TIR"/>
    <property type="match status" value="1"/>
</dbReference>
<dbReference type="FunCoup" id="A0A200QPP9">
    <property type="interactions" value="58"/>
</dbReference>
<proteinExistence type="predicted"/>
<name>A0A200QPP9_MACCD</name>
<dbReference type="EMBL" id="MVGT01001380">
    <property type="protein sequence ID" value="OVA12446.1"/>
    <property type="molecule type" value="Genomic_DNA"/>
</dbReference>
<gene>
    <name evidence="3" type="ORF">BVC80_1791g7</name>
</gene>
<reference evidence="3 4" key="1">
    <citation type="journal article" date="2017" name="Mol. Plant">
        <title>The Genome of Medicinal Plant Macleaya cordata Provides New Insights into Benzylisoquinoline Alkaloids Metabolism.</title>
        <authorList>
            <person name="Liu X."/>
            <person name="Liu Y."/>
            <person name="Huang P."/>
            <person name="Ma Y."/>
            <person name="Qing Z."/>
            <person name="Tang Q."/>
            <person name="Cao H."/>
            <person name="Cheng P."/>
            <person name="Zheng Y."/>
            <person name="Yuan Z."/>
            <person name="Zhou Y."/>
            <person name="Liu J."/>
            <person name="Tang Z."/>
            <person name="Zhuo Y."/>
            <person name="Zhang Y."/>
            <person name="Yu L."/>
            <person name="Huang J."/>
            <person name="Yang P."/>
            <person name="Peng Q."/>
            <person name="Zhang J."/>
            <person name="Jiang W."/>
            <person name="Zhang Z."/>
            <person name="Lin K."/>
            <person name="Ro D.K."/>
            <person name="Chen X."/>
            <person name="Xiong X."/>
            <person name="Shang Y."/>
            <person name="Huang S."/>
            <person name="Zeng J."/>
        </authorList>
    </citation>
    <scope>NUCLEOTIDE SEQUENCE [LARGE SCALE GENOMIC DNA]</scope>
    <source>
        <strain evidence="4">cv. BLH2017</strain>
        <tissue evidence="3">Root</tissue>
    </source>
</reference>
<dbReference type="OrthoDB" id="1905256at2759"/>
<protein>
    <submittedName>
        <fullName evidence="3">Toll/interleukin-1 receptor homology (TIR) domain</fullName>
    </submittedName>
</protein>
<dbReference type="InterPro" id="IPR035897">
    <property type="entry name" value="Toll_tir_struct_dom_sf"/>
</dbReference>
<keyword evidence="1" id="KW-0520">NAD</keyword>
<evidence type="ECO:0000313" key="4">
    <source>
        <dbReference type="Proteomes" id="UP000195402"/>
    </source>
</evidence>
<accession>A0A200QPP9</accession>
<dbReference type="Gene3D" id="3.40.50.10140">
    <property type="entry name" value="Toll/interleukin-1 receptor homology (TIR) domain"/>
    <property type="match status" value="1"/>
</dbReference>
<dbReference type="PANTHER" id="PTHR32009">
    <property type="entry name" value="TMV RESISTANCE PROTEIN N-LIKE"/>
    <property type="match status" value="1"/>
</dbReference>
<dbReference type="InParanoid" id="A0A200QPP9"/>
<dbReference type="PROSITE" id="PS50104">
    <property type="entry name" value="TIR"/>
    <property type="match status" value="1"/>
</dbReference>
<dbReference type="STRING" id="56857.A0A200QPP9"/>
<keyword evidence="3" id="KW-0675">Receptor</keyword>